<accession>A0A450T508</accession>
<sequence length="78" mass="9258">MHMQQVNRRHVTGHEAKRIFGELDLPVEKRYHIRLEVREDDLPSAPSLMDLCNVDGEHCFSSVEEVDRYIRGLRDEWP</sequence>
<protein>
    <submittedName>
        <fullName evidence="1">Uncharacterized protein</fullName>
    </submittedName>
</protein>
<organism evidence="1">
    <name type="scientific">Candidatus Kentrum sp. DK</name>
    <dbReference type="NCBI Taxonomy" id="2126562"/>
    <lineage>
        <taxon>Bacteria</taxon>
        <taxon>Pseudomonadati</taxon>
        <taxon>Pseudomonadota</taxon>
        <taxon>Gammaproteobacteria</taxon>
        <taxon>Candidatus Kentrum</taxon>
    </lineage>
</organism>
<dbReference type="AlphaFoldDB" id="A0A450T508"/>
<reference evidence="1" key="1">
    <citation type="submission" date="2019-02" db="EMBL/GenBank/DDBJ databases">
        <authorList>
            <person name="Gruber-Vodicka R. H."/>
            <person name="Seah K. B. B."/>
        </authorList>
    </citation>
    <scope>NUCLEOTIDE SEQUENCE</scope>
    <source>
        <strain evidence="1">BECK_DK47</strain>
    </source>
</reference>
<dbReference type="EMBL" id="CAADEX010000103">
    <property type="protein sequence ID" value="VFJ61719.1"/>
    <property type="molecule type" value="Genomic_DNA"/>
</dbReference>
<name>A0A450T508_9GAMM</name>
<gene>
    <name evidence="1" type="ORF">BECKDK2373B_GA0170837_110312</name>
</gene>
<proteinExistence type="predicted"/>
<evidence type="ECO:0000313" key="1">
    <source>
        <dbReference type="EMBL" id="VFJ61719.1"/>
    </source>
</evidence>